<dbReference type="Gene3D" id="2.30.260.10">
    <property type="entry name" value="putative xylanase like domain"/>
    <property type="match status" value="1"/>
</dbReference>
<dbReference type="Pfam" id="PF07313">
    <property type="entry name" value="AmiA-like"/>
    <property type="match status" value="1"/>
</dbReference>
<keyword evidence="1" id="KW-0732">Signal</keyword>
<evidence type="ECO:0000313" key="2">
    <source>
        <dbReference type="EMBL" id="PQJ16163.1"/>
    </source>
</evidence>
<feature type="signal peptide" evidence="1">
    <location>
        <begin position="1"/>
        <end position="23"/>
    </location>
</feature>
<dbReference type="RefSeq" id="WP_105001837.1">
    <property type="nucleotide sequence ID" value="NZ_MQVX01000001.1"/>
</dbReference>
<dbReference type="Proteomes" id="UP000239366">
    <property type="component" value="Unassembled WGS sequence"/>
</dbReference>
<gene>
    <name evidence="2" type="ORF">BST99_10880</name>
</gene>
<accession>A0A2S7T896</accession>
<comment type="caution">
    <text evidence="2">The sequence shown here is derived from an EMBL/GenBank/DDBJ whole genome shotgun (WGS) entry which is preliminary data.</text>
</comment>
<dbReference type="EMBL" id="MQVX01000001">
    <property type="protein sequence ID" value="PQJ16163.1"/>
    <property type="molecule type" value="Genomic_DNA"/>
</dbReference>
<dbReference type="AlphaFoldDB" id="A0A2S7T896"/>
<dbReference type="OrthoDB" id="1409585at2"/>
<keyword evidence="3" id="KW-1185">Reference proteome</keyword>
<evidence type="ECO:0000313" key="3">
    <source>
        <dbReference type="Proteomes" id="UP000239366"/>
    </source>
</evidence>
<protein>
    <recommendedName>
        <fullName evidence="4">DUF1460 domain-containing protein</fullName>
    </recommendedName>
</protein>
<evidence type="ECO:0000256" key="1">
    <source>
        <dbReference type="SAM" id="SignalP"/>
    </source>
</evidence>
<feature type="chain" id="PRO_5015536975" description="DUF1460 domain-containing protein" evidence="1">
    <location>
        <begin position="24"/>
        <end position="283"/>
    </location>
</feature>
<evidence type="ECO:0008006" key="4">
    <source>
        <dbReference type="Google" id="ProtNLM"/>
    </source>
</evidence>
<reference evidence="3" key="1">
    <citation type="submission" date="2016-11" db="EMBL/GenBank/DDBJ databases">
        <title>Trade-off between light-utilization and light-protection in marine flavobacteria.</title>
        <authorList>
            <person name="Kumagai Y."/>
            <person name="Yoshizawa S."/>
            <person name="Kogure K."/>
        </authorList>
    </citation>
    <scope>NUCLEOTIDE SEQUENCE [LARGE SCALE GENOMIC DNA]</scope>
    <source>
        <strain evidence="3">SG-18</strain>
    </source>
</reference>
<dbReference type="SUPFAM" id="SSF54001">
    <property type="entry name" value="Cysteine proteinases"/>
    <property type="match status" value="1"/>
</dbReference>
<dbReference type="InterPro" id="IPR038765">
    <property type="entry name" value="Papain-like_cys_pep_sf"/>
</dbReference>
<dbReference type="Gene3D" id="1.10.3670.10">
    <property type="entry name" value="Putative xylanase like domain"/>
    <property type="match status" value="1"/>
</dbReference>
<organism evidence="2 3">
    <name type="scientific">Aureicoccus marinus</name>
    <dbReference type="NCBI Taxonomy" id="754435"/>
    <lineage>
        <taxon>Bacteria</taxon>
        <taxon>Pseudomonadati</taxon>
        <taxon>Bacteroidota</taxon>
        <taxon>Flavobacteriia</taxon>
        <taxon>Flavobacteriales</taxon>
        <taxon>Flavobacteriaceae</taxon>
        <taxon>Aureicoccus</taxon>
    </lineage>
</organism>
<dbReference type="InterPro" id="IPR010846">
    <property type="entry name" value="AmiA-like"/>
</dbReference>
<name>A0A2S7T896_9FLAO</name>
<sequence length="283" mass="32227">MIRSFYRLFFLFAFCCASLQAQSALDYQEEDQRLFEAMVDRLQSSATLQGPTSERLIALGKTFLGTPYVAKTLEQEGDEQVVLNLRGLDCTTYIENVLAFDRLFQNKQSALEEFGQQLEYIRYRNGQLQGYSSRLHYFTDWIRNNEQKGLIKNMTAALGGVEEERAINFMGTHPQYYPQLSAESEVKKIRKTEETLSKEAFCYIPLDQIEGIEQQIASGDILALVTSIKGLDVTHTGFAIWQGEQLHLMHASTSGEVVISKKPLREYLKGIKKNMGILVVRPL</sequence>
<proteinExistence type="predicted"/>